<keyword evidence="1" id="KW-1133">Transmembrane helix</keyword>
<accession>A0A9D1APS9</accession>
<gene>
    <name evidence="3" type="ORF">IAB89_09975</name>
</gene>
<evidence type="ECO:0000259" key="2">
    <source>
        <dbReference type="Pfam" id="PF03816"/>
    </source>
</evidence>
<dbReference type="Pfam" id="PF03816">
    <property type="entry name" value="LytR_cpsA_psr"/>
    <property type="match status" value="1"/>
</dbReference>
<evidence type="ECO:0000313" key="4">
    <source>
        <dbReference type="Proteomes" id="UP000824242"/>
    </source>
</evidence>
<evidence type="ECO:0000313" key="3">
    <source>
        <dbReference type="EMBL" id="HIR47960.1"/>
    </source>
</evidence>
<comment type="caution">
    <text evidence="3">The sequence shown here is derived from an EMBL/GenBank/DDBJ whole genome shotgun (WGS) entry which is preliminary data.</text>
</comment>
<feature type="domain" description="Cell envelope-related transcriptional attenuator" evidence="2">
    <location>
        <begin position="148"/>
        <end position="257"/>
    </location>
</feature>
<dbReference type="Gene3D" id="3.40.630.190">
    <property type="entry name" value="LCP protein"/>
    <property type="match status" value="1"/>
</dbReference>
<proteinExistence type="predicted"/>
<name>A0A9D1APS9_9FIRM</name>
<keyword evidence="1" id="KW-0812">Transmembrane</keyword>
<reference evidence="3" key="2">
    <citation type="journal article" date="2021" name="PeerJ">
        <title>Extensive microbial diversity within the chicken gut microbiome revealed by metagenomics and culture.</title>
        <authorList>
            <person name="Gilroy R."/>
            <person name="Ravi A."/>
            <person name="Getino M."/>
            <person name="Pursley I."/>
            <person name="Horton D.L."/>
            <person name="Alikhan N.F."/>
            <person name="Baker D."/>
            <person name="Gharbi K."/>
            <person name="Hall N."/>
            <person name="Watson M."/>
            <person name="Adriaenssens E.M."/>
            <person name="Foster-Nyarko E."/>
            <person name="Jarju S."/>
            <person name="Secka A."/>
            <person name="Antonio M."/>
            <person name="Oren A."/>
            <person name="Chaudhuri R.R."/>
            <person name="La Ragione R."/>
            <person name="Hildebrand F."/>
            <person name="Pallen M.J."/>
        </authorList>
    </citation>
    <scope>NUCLEOTIDE SEQUENCE</scope>
    <source>
        <strain evidence="3">ChiSxjej1B13-7958</strain>
    </source>
</reference>
<reference evidence="3" key="1">
    <citation type="submission" date="2020-10" db="EMBL/GenBank/DDBJ databases">
        <authorList>
            <person name="Gilroy R."/>
        </authorList>
    </citation>
    <scope>NUCLEOTIDE SEQUENCE</scope>
    <source>
        <strain evidence="3">ChiSxjej1B13-7958</strain>
    </source>
</reference>
<dbReference type="InterPro" id="IPR004474">
    <property type="entry name" value="LytR_CpsA_psr"/>
</dbReference>
<dbReference type="Proteomes" id="UP000824242">
    <property type="component" value="Unassembled WGS sequence"/>
</dbReference>
<sequence length="645" mass="70772">MKSREDLLRGAVEKLRPESSLRDKVLSGAQGRSRGRPAVRRFSLVGAACLAVLAVAILLPSLLTVSVEPVTGPGAQANDTPSLSVEQGDETESSLTQSVLIGIANDGMYLDAVAVVTADPLGERVACMFLSSSCVVNTDSVGSVAVGELYRIGGAELFQKEVETMLDISVDGAVIFSYDALASYIDAEGGASVYLLEDEAAYLNGCNLDLRGVETNYTAGSYRLDGQEAVWFLLFSADGENQLTSRSGRRVALAESLWEEADAGRTPAGIQELLAGAIESTLSEPVEEKAIASLLSYRFDCTAFPDDTMQADGAYDGEGWEMMLDDLPSLRAKVKDFLLSDEMKDRLSSVYLPPYESAERTEIQRAVEEAFLDMTGMRSESSVEVAIPAVWLYSATPVSDSRQVSCVTFGLCVRFRLDGTALCEEEKAFLGARLLLEENADGTYELQAVEEYLDPSLSEFPDEEMYLSLAQGDEQIAEHMYHCMAELGGAPYWNDLDLAIQEYRSFYGLDDTLLSYEMEGLPILLTEESPLESVLDSSEYDQIFVETSDGFTFYPERGEELLAILREQDWVFKGRFSSLSETGLRITLLDADGSAAHWLLFSTDGALIVDFVYRYEIPQSLYDSDFTQILNEEWERSQGMESVAG</sequence>
<dbReference type="EMBL" id="DVGZ01000109">
    <property type="protein sequence ID" value="HIR47960.1"/>
    <property type="molecule type" value="Genomic_DNA"/>
</dbReference>
<keyword evidence="1" id="KW-0472">Membrane</keyword>
<evidence type="ECO:0000256" key="1">
    <source>
        <dbReference type="SAM" id="Phobius"/>
    </source>
</evidence>
<feature type="transmembrane region" description="Helical" evidence="1">
    <location>
        <begin position="42"/>
        <end position="63"/>
    </location>
</feature>
<dbReference type="AlphaFoldDB" id="A0A9D1APS9"/>
<organism evidence="3 4">
    <name type="scientific">Candidatus Caccousia avicola</name>
    <dbReference type="NCBI Taxonomy" id="2840721"/>
    <lineage>
        <taxon>Bacteria</taxon>
        <taxon>Bacillati</taxon>
        <taxon>Bacillota</taxon>
        <taxon>Clostridia</taxon>
        <taxon>Eubacteriales</taxon>
        <taxon>Oscillospiraceae</taxon>
        <taxon>Oscillospiraceae incertae sedis</taxon>
        <taxon>Candidatus Caccousia</taxon>
    </lineage>
</organism>
<protein>
    <submittedName>
        <fullName evidence="3">LCP family protein</fullName>
    </submittedName>
</protein>